<name>A0AAD6GIB5_9EURO</name>
<feature type="domain" description="ERCC6L2-like ribbon-helix-helix" evidence="3">
    <location>
        <begin position="106"/>
        <end position="168"/>
    </location>
</feature>
<gene>
    <name evidence="4" type="ORF">N7494_002920</name>
</gene>
<sequence length="180" mass="20839">MAIHLPHFLTWSPSHRYSFILLLPKPRTPNTSHKHDTVQAFISSAEVEYTHLNNEVIGSSRVDGKLSRQAEQVNNDPGAEFQVFEGSSQMQQCDDRTQTPRPRQPGVKRRQFYSRARRWGFADATEFALVVESMRQAERSARLDRWYLERRDGKAKTEKIKDVTLKDERIKGEGNQGRNV</sequence>
<evidence type="ECO:0000313" key="4">
    <source>
        <dbReference type="EMBL" id="KAJ5553542.1"/>
    </source>
</evidence>
<dbReference type="AlphaFoldDB" id="A0AAD6GIB5"/>
<evidence type="ECO:0000256" key="1">
    <source>
        <dbReference type="SAM" id="MobiDB-lite"/>
    </source>
</evidence>
<dbReference type="InterPro" id="IPR057931">
    <property type="entry name" value="RHH_ERCC6L2"/>
</dbReference>
<dbReference type="EMBL" id="JAQIZZ010000002">
    <property type="protein sequence ID" value="KAJ5553542.1"/>
    <property type="molecule type" value="Genomic_DNA"/>
</dbReference>
<comment type="caution">
    <text evidence="4">The sequence shown here is derived from an EMBL/GenBank/DDBJ whole genome shotgun (WGS) entry which is preliminary data.</text>
</comment>
<dbReference type="Proteomes" id="UP001220324">
    <property type="component" value="Unassembled WGS sequence"/>
</dbReference>
<feature type="region of interest" description="Disordered" evidence="1">
    <location>
        <begin position="87"/>
        <end position="107"/>
    </location>
</feature>
<dbReference type="InterPro" id="IPR029256">
    <property type="entry name" value="Heliccase-ass-bd"/>
</dbReference>
<evidence type="ECO:0000313" key="5">
    <source>
        <dbReference type="Proteomes" id="UP001220324"/>
    </source>
</evidence>
<dbReference type="Pfam" id="PF14773">
    <property type="entry name" value="VIGSSK"/>
    <property type="match status" value="1"/>
</dbReference>
<proteinExistence type="predicted"/>
<accession>A0AAD6GIB5</accession>
<evidence type="ECO:0000259" key="3">
    <source>
        <dbReference type="Pfam" id="PF25806"/>
    </source>
</evidence>
<protein>
    <submittedName>
        <fullName evidence="4">Uncharacterized protein</fullName>
    </submittedName>
</protein>
<organism evidence="4 5">
    <name type="scientific">Penicillium frequentans</name>
    <dbReference type="NCBI Taxonomy" id="3151616"/>
    <lineage>
        <taxon>Eukaryota</taxon>
        <taxon>Fungi</taxon>
        <taxon>Dikarya</taxon>
        <taxon>Ascomycota</taxon>
        <taxon>Pezizomycotina</taxon>
        <taxon>Eurotiomycetes</taxon>
        <taxon>Eurotiomycetidae</taxon>
        <taxon>Eurotiales</taxon>
        <taxon>Aspergillaceae</taxon>
        <taxon>Penicillium</taxon>
    </lineage>
</organism>
<dbReference type="Pfam" id="PF25806">
    <property type="entry name" value="RHH_ERCC6L2"/>
    <property type="match status" value="1"/>
</dbReference>
<keyword evidence="5" id="KW-1185">Reference proteome</keyword>
<feature type="domain" description="Helicase-associated putative binding" evidence="2">
    <location>
        <begin position="29"/>
        <end position="71"/>
    </location>
</feature>
<evidence type="ECO:0000259" key="2">
    <source>
        <dbReference type="Pfam" id="PF14773"/>
    </source>
</evidence>
<reference evidence="4 5" key="1">
    <citation type="journal article" date="2023" name="IMA Fungus">
        <title>Comparative genomic study of the Penicillium genus elucidates a diverse pangenome and 15 lateral gene transfer events.</title>
        <authorList>
            <person name="Petersen C."/>
            <person name="Sorensen T."/>
            <person name="Nielsen M.R."/>
            <person name="Sondergaard T.E."/>
            <person name="Sorensen J.L."/>
            <person name="Fitzpatrick D.A."/>
            <person name="Frisvad J.C."/>
            <person name="Nielsen K.L."/>
        </authorList>
    </citation>
    <scope>NUCLEOTIDE SEQUENCE [LARGE SCALE GENOMIC DNA]</scope>
    <source>
        <strain evidence="4 5">IBT 35679</strain>
    </source>
</reference>